<gene>
    <name evidence="1" type="ORF">GCM10007216_36610</name>
</gene>
<name>A0ABQ1PSI3_9BACI</name>
<sequence length="48" mass="5404">MTAIDILKANQKINPAEKYHLREYLIDALNASSSTGMVLQEISKNKNK</sequence>
<organism evidence="1 2">
    <name type="scientific">Thalassobacillus devorans</name>
    <dbReference type="NCBI Taxonomy" id="279813"/>
    <lineage>
        <taxon>Bacteria</taxon>
        <taxon>Bacillati</taxon>
        <taxon>Bacillota</taxon>
        <taxon>Bacilli</taxon>
        <taxon>Bacillales</taxon>
        <taxon>Bacillaceae</taxon>
        <taxon>Thalassobacillus</taxon>
    </lineage>
</organism>
<comment type="caution">
    <text evidence="1">The sequence shown here is derived from an EMBL/GenBank/DDBJ whole genome shotgun (WGS) entry which is preliminary data.</text>
</comment>
<protein>
    <submittedName>
        <fullName evidence="1">Uncharacterized protein</fullName>
    </submittedName>
</protein>
<keyword evidence="2" id="KW-1185">Reference proteome</keyword>
<evidence type="ECO:0000313" key="1">
    <source>
        <dbReference type="EMBL" id="GGD02546.1"/>
    </source>
</evidence>
<reference evidence="2" key="1">
    <citation type="journal article" date="2019" name="Int. J. Syst. Evol. Microbiol.">
        <title>The Global Catalogue of Microorganisms (GCM) 10K type strain sequencing project: providing services to taxonomists for standard genome sequencing and annotation.</title>
        <authorList>
            <consortium name="The Broad Institute Genomics Platform"/>
            <consortium name="The Broad Institute Genome Sequencing Center for Infectious Disease"/>
            <person name="Wu L."/>
            <person name="Ma J."/>
        </authorList>
    </citation>
    <scope>NUCLEOTIDE SEQUENCE [LARGE SCALE GENOMIC DNA]</scope>
    <source>
        <strain evidence="2">CCM 7282</strain>
    </source>
</reference>
<dbReference type="Proteomes" id="UP000619534">
    <property type="component" value="Unassembled WGS sequence"/>
</dbReference>
<proteinExistence type="predicted"/>
<evidence type="ECO:0000313" key="2">
    <source>
        <dbReference type="Proteomes" id="UP000619534"/>
    </source>
</evidence>
<accession>A0ABQ1PSI3</accession>
<dbReference type="EMBL" id="BMCJ01000009">
    <property type="protein sequence ID" value="GGD02546.1"/>
    <property type="molecule type" value="Genomic_DNA"/>
</dbReference>